<sequence>MTDKVLAHDALARGDLVVPFGEALRTGGVYALWLRDSGAKHPACQAVLNWFEEQLEQTTGQAQGDRAG</sequence>
<evidence type="ECO:0000313" key="2">
    <source>
        <dbReference type="EMBL" id="SNT51585.1"/>
    </source>
</evidence>
<evidence type="ECO:0000313" key="4">
    <source>
        <dbReference type="Proteomes" id="UP000199693"/>
    </source>
</evidence>
<evidence type="ECO:0000313" key="1">
    <source>
        <dbReference type="EMBL" id="SDK20276.1"/>
    </source>
</evidence>
<gene>
    <name evidence="1" type="ORF">SAMN05216189_103157</name>
    <name evidence="2" type="ORF">SAMN06295949_14010</name>
</gene>
<dbReference type="AlphaFoldDB" id="A0A239N9L1"/>
<reference evidence="2 3" key="2">
    <citation type="submission" date="2017-06" db="EMBL/GenBank/DDBJ databases">
        <authorList>
            <person name="Varghese N."/>
            <person name="Submissions S."/>
        </authorList>
    </citation>
    <scope>NUCLEOTIDE SEQUENCE [LARGE SCALE GENOMIC DNA]</scope>
    <source>
        <strain evidence="2 3">RLD-1</strain>
    </source>
</reference>
<dbReference type="EMBL" id="FZPC01000040">
    <property type="protein sequence ID" value="SNT51585.1"/>
    <property type="molecule type" value="Genomic_DNA"/>
</dbReference>
<protein>
    <submittedName>
        <fullName evidence="1">LysR family transcriptional regulator, glycine cleavage system transcriptional activator</fullName>
    </submittedName>
</protein>
<name>A0A239N9L1_9PSED</name>
<evidence type="ECO:0000313" key="3">
    <source>
        <dbReference type="Proteomes" id="UP000198309"/>
    </source>
</evidence>
<accession>A0A239N9L1</accession>
<organism evidence="1 4">
    <name type="scientific">Pseudomonas delhiensis</name>
    <dbReference type="NCBI Taxonomy" id="366289"/>
    <lineage>
        <taxon>Bacteria</taxon>
        <taxon>Pseudomonadati</taxon>
        <taxon>Pseudomonadota</taxon>
        <taxon>Gammaproteobacteria</taxon>
        <taxon>Pseudomonadales</taxon>
        <taxon>Pseudomonadaceae</taxon>
        <taxon>Pseudomonas</taxon>
    </lineage>
</organism>
<dbReference type="Proteomes" id="UP000198309">
    <property type="component" value="Unassembled WGS sequence"/>
</dbReference>
<dbReference type="EMBL" id="FNEC01000031">
    <property type="protein sequence ID" value="SDK20276.1"/>
    <property type="molecule type" value="Genomic_DNA"/>
</dbReference>
<keyword evidence="3" id="KW-1185">Reference proteome</keyword>
<proteinExistence type="predicted"/>
<reference evidence="1 4" key="1">
    <citation type="submission" date="2016-10" db="EMBL/GenBank/DDBJ databases">
        <authorList>
            <person name="de Groot N.N."/>
        </authorList>
    </citation>
    <scope>NUCLEOTIDE SEQUENCE [LARGE SCALE GENOMIC DNA]</scope>
    <source>
        <strain evidence="1 4">CCM 7361</strain>
    </source>
</reference>
<dbReference type="Proteomes" id="UP000199693">
    <property type="component" value="Unassembled WGS sequence"/>
</dbReference>